<name>A0A812RUI1_9DINO</name>
<gene>
    <name evidence="1" type="ORF">SNEC2469_LOCUS12706</name>
</gene>
<evidence type="ECO:0000313" key="2">
    <source>
        <dbReference type="Proteomes" id="UP000601435"/>
    </source>
</evidence>
<organism evidence="1 2">
    <name type="scientific">Symbiodinium necroappetens</name>
    <dbReference type="NCBI Taxonomy" id="1628268"/>
    <lineage>
        <taxon>Eukaryota</taxon>
        <taxon>Sar</taxon>
        <taxon>Alveolata</taxon>
        <taxon>Dinophyceae</taxon>
        <taxon>Suessiales</taxon>
        <taxon>Symbiodiniaceae</taxon>
        <taxon>Symbiodinium</taxon>
    </lineage>
</organism>
<comment type="caution">
    <text evidence="1">The sequence shown here is derived from an EMBL/GenBank/DDBJ whole genome shotgun (WGS) entry which is preliminary data.</text>
</comment>
<keyword evidence="2" id="KW-1185">Reference proteome</keyword>
<protein>
    <submittedName>
        <fullName evidence="1">Uncharacterized protein</fullName>
    </submittedName>
</protein>
<evidence type="ECO:0000313" key="1">
    <source>
        <dbReference type="EMBL" id="CAE7456303.1"/>
    </source>
</evidence>
<feature type="non-terminal residue" evidence="1">
    <location>
        <position position="1"/>
    </location>
</feature>
<reference evidence="1" key="1">
    <citation type="submission" date="2021-02" db="EMBL/GenBank/DDBJ databases">
        <authorList>
            <person name="Dougan E. K."/>
            <person name="Rhodes N."/>
            <person name="Thang M."/>
            <person name="Chan C."/>
        </authorList>
    </citation>
    <scope>NUCLEOTIDE SEQUENCE</scope>
</reference>
<dbReference type="OrthoDB" id="429085at2759"/>
<dbReference type="Proteomes" id="UP000601435">
    <property type="component" value="Unassembled WGS sequence"/>
</dbReference>
<accession>A0A812RUI1</accession>
<proteinExistence type="predicted"/>
<dbReference type="EMBL" id="CAJNJA010020186">
    <property type="protein sequence ID" value="CAE7456303.1"/>
    <property type="molecule type" value="Genomic_DNA"/>
</dbReference>
<sequence>MSSHGGSEELVREATPAVNRIVSAEGSEAEASYRESELIPSRQALEAASKVQVLGPGARAPLVRSEGHAVLLVQSGLVEYGRCPCPTPVAARQDLKLALGEPLSAKQWAAVLSLRQGVRAWNSSGPFTPQDLGRAAGKFEGLHDMLDACQEEWRALLRAGSPASESLFSYSAPCSVLPVEPSRLNFVGKPSFDPRPYLDSRNRATYSRPLDYARELGEDEPVPRVSVRADKRQTRELLELLDRSGRLRLFRKEEVRPRLRSGLFSVAKDHARDRMVLDARPPNLAEETESRWIRSLGTLEQFQFIFLPPDRDFEIYTEDLKEFYHAFVVTEQRARRNVFALELEYDDVAHLAACSRSLRGHTIIPGLNTMAMGDLNAVAYGQASHLAVLLRTKALVLADFVTLRGRPPRPGKQIAGLLIDDFLLLDPVPRSLSVKAPDPPGTQTMRAVIEGYRSSGLPRNEGKSVSRAPYAEFWGGALDGKTGILRPSPKRVGALAQFILKVVRGCSASWTRSIGSSAIGIAELSCQVYVDLRAPAAPSLLASDASTSAEASVVAGLPEALSLELTRHGLQRGVLQLAPPLGGALDELTRGAATCICKTHRSLASYIASRVRSFEGLRPLACFGLKGKVDAFLHGLGLDLRQLAGLPDERELLPDGPMAEALLLLQRSVVGTAEALEIFRRLPKEVSARRSCEAFPRSVQLLTRVLREAKPGFVFSSLSVNQNVKTLPHVDLNNLSGEPNVVLPLSRFQGGGIWVAAKGGRTPLNHRGATLEGEVLPVSQRAVAFDPHRVHATQAWKGTRIVLIGYTVRGCERLSEEQRAAASNLGFVLPPPEPAPAPAGAAFDSFPVVLEPVRPLEIKISPVRAGELLVAPVQAVDVPIELFVDFSSACLLGFRWGECWACLQFFLICDHSGLEDQRDKVLAGNKMLEFSFELVQCAAAGSLTFWIENPQGSWFWKQPALEEIKAEDAGWMGDFRPLDLARCAKCSGARIGEADNPGPRGPVKRRPPVQLKEVATVTKGTATLRAGIWSEFQAWVAEECGDEVWRTLEQQPDLLVEVLLSYGQRLYDRGRSLQEFRQLLAHCQHVVPRVKTILKPAWTLLTKWEKLEPSEHRTPMPEPIAWAMVGSWALGARRADLLTPKDLLQRENRYYLLLREPKSRGRGARVQHVAFDLEPGHAFFVEKVWGSLRSSEPLFPGSPGVYRRRWDKLLAALEIPSRFKLTPGCLRGGGAVAAYRRKKPVADIQWTMQGKTFRPLQLCFLSSSVIPQRTSCFALRAVGQLLAGFFGWSGKSA</sequence>